<dbReference type="AlphaFoldDB" id="A0A1V5SGC4"/>
<gene>
    <name evidence="4" type="primary">trxB_1</name>
    <name evidence="4" type="ORF">BWY43_00158</name>
</gene>
<protein>
    <submittedName>
        <fullName evidence="4">Thioredoxin reductase</fullName>
        <ecNumber evidence="4">1.8.1.9</ecNumber>
    </submittedName>
</protein>
<dbReference type="GO" id="GO:0004791">
    <property type="term" value="F:thioredoxin-disulfide reductase (NADPH) activity"/>
    <property type="evidence" value="ECO:0007669"/>
    <property type="project" value="UniProtKB-EC"/>
</dbReference>
<evidence type="ECO:0000313" key="4">
    <source>
        <dbReference type="EMBL" id="OQA53231.1"/>
    </source>
</evidence>
<dbReference type="Gene3D" id="3.50.50.60">
    <property type="entry name" value="FAD/NAD(P)-binding domain"/>
    <property type="match status" value="2"/>
</dbReference>
<name>A0A1V5SGC4_9BACT</name>
<dbReference type="EMBL" id="MWBO01000008">
    <property type="protein sequence ID" value="OQA53231.1"/>
    <property type="molecule type" value="Genomic_DNA"/>
</dbReference>
<dbReference type="PANTHER" id="PTHR48105">
    <property type="entry name" value="THIOREDOXIN REDUCTASE 1-RELATED-RELATED"/>
    <property type="match status" value="1"/>
</dbReference>
<accession>A0A1V5SGC4</accession>
<dbReference type="Proteomes" id="UP000485367">
    <property type="component" value="Unassembled WGS sequence"/>
</dbReference>
<keyword evidence="1" id="KW-0285">Flavoprotein</keyword>
<feature type="domain" description="FAD/NAD(P)-binding" evidence="3">
    <location>
        <begin position="3"/>
        <end position="288"/>
    </location>
</feature>
<keyword evidence="2 4" id="KW-0560">Oxidoreductase</keyword>
<dbReference type="InterPro" id="IPR050097">
    <property type="entry name" value="Ferredoxin-NADP_redctase_2"/>
</dbReference>
<dbReference type="Pfam" id="PF07992">
    <property type="entry name" value="Pyr_redox_2"/>
    <property type="match status" value="1"/>
</dbReference>
<evidence type="ECO:0000259" key="3">
    <source>
        <dbReference type="Pfam" id="PF07992"/>
    </source>
</evidence>
<dbReference type="InterPro" id="IPR023753">
    <property type="entry name" value="FAD/NAD-binding_dom"/>
</dbReference>
<sequence length="302" mass="32408">MIYDTIIIGGGPSGLTAAIYLGRYQRKVLLLTGDIGGQTSIAGTLENYPGISQINGFELANNMLNQVKSLENVEVKVAEPAKNISVSDMVTITTEKGDYEAKTALIAAGKRHRELGLDNEKSLIGKGVSYCATCDGPFAKGKDVVIIGGGYAATEAALILEKLAKSVAIVNIGKQLSGETLTLQKIESNPSIKVINESSTIEITEEQGSVSGIKYKRNDQEFQIEAKMIFVEIGQIPNSENFKDTVELNKENEIIIDENNQTSTEKIYAAGDITNISAKQTIVACGEGAKAAIQINKFLEKN</sequence>
<proteinExistence type="predicted"/>
<dbReference type="InterPro" id="IPR036188">
    <property type="entry name" value="FAD/NAD-bd_sf"/>
</dbReference>
<reference evidence="4" key="1">
    <citation type="submission" date="2017-02" db="EMBL/GenBank/DDBJ databases">
        <title>Delving into the versatile metabolic prowess of the omnipresent phylum Bacteroidetes.</title>
        <authorList>
            <person name="Nobu M.K."/>
            <person name="Mei R."/>
            <person name="Narihiro T."/>
            <person name="Kuroda K."/>
            <person name="Liu W.-T."/>
        </authorList>
    </citation>
    <scope>NUCLEOTIDE SEQUENCE</scope>
    <source>
        <strain evidence="4">ADurb.Bin280</strain>
    </source>
</reference>
<dbReference type="SUPFAM" id="SSF51905">
    <property type="entry name" value="FAD/NAD(P)-binding domain"/>
    <property type="match status" value="1"/>
</dbReference>
<evidence type="ECO:0000256" key="1">
    <source>
        <dbReference type="ARBA" id="ARBA00022630"/>
    </source>
</evidence>
<dbReference type="PRINTS" id="PR00368">
    <property type="entry name" value="FADPNR"/>
</dbReference>
<organism evidence="4">
    <name type="scientific">candidate division WS2 bacterium ADurb.Bin280</name>
    <dbReference type="NCBI Taxonomy" id="1852829"/>
    <lineage>
        <taxon>Bacteria</taxon>
        <taxon>candidate division WS2</taxon>
    </lineage>
</organism>
<dbReference type="PRINTS" id="PR00469">
    <property type="entry name" value="PNDRDTASEII"/>
</dbReference>
<dbReference type="EC" id="1.8.1.9" evidence="4"/>
<comment type="caution">
    <text evidence="4">The sequence shown here is derived from an EMBL/GenBank/DDBJ whole genome shotgun (WGS) entry which is preliminary data.</text>
</comment>
<evidence type="ECO:0000256" key="2">
    <source>
        <dbReference type="ARBA" id="ARBA00023002"/>
    </source>
</evidence>